<feature type="transmembrane region" description="Helical" evidence="1">
    <location>
        <begin position="157"/>
        <end position="183"/>
    </location>
</feature>
<evidence type="ECO:0000313" key="2">
    <source>
        <dbReference type="EMBL" id="KAF0737956.1"/>
    </source>
</evidence>
<name>A0A6G0XCR9_9STRA</name>
<dbReference type="EMBL" id="VJMJ01000079">
    <property type="protein sequence ID" value="KAF0737956.1"/>
    <property type="molecule type" value="Genomic_DNA"/>
</dbReference>
<reference evidence="2 3" key="1">
    <citation type="submission" date="2019-07" db="EMBL/GenBank/DDBJ databases">
        <title>Genomics analysis of Aphanomyces spp. identifies a new class of oomycete effector associated with host adaptation.</title>
        <authorList>
            <person name="Gaulin E."/>
        </authorList>
    </citation>
    <scope>NUCLEOTIDE SEQUENCE [LARGE SCALE GENOMIC DNA]</scope>
    <source>
        <strain evidence="2 3">ATCC 201684</strain>
    </source>
</reference>
<dbReference type="AlphaFoldDB" id="A0A6G0XCR9"/>
<dbReference type="Gene3D" id="3.40.50.1820">
    <property type="entry name" value="alpha/beta hydrolase"/>
    <property type="match status" value="1"/>
</dbReference>
<dbReference type="PANTHER" id="PTHR47533">
    <property type="entry name" value="PROTEIN CBG21859"/>
    <property type="match status" value="1"/>
</dbReference>
<feature type="transmembrane region" description="Helical" evidence="1">
    <location>
        <begin position="107"/>
        <end position="124"/>
    </location>
</feature>
<dbReference type="PRINTS" id="PR00111">
    <property type="entry name" value="ABHYDROLASE"/>
</dbReference>
<dbReference type="VEuPathDB" id="FungiDB:AeMF1_017951"/>
<accession>A0A6G0XCR9</accession>
<sequence length="289" mass="31253">MDALNNKTLDNVTLQNGFDVWFASYGSPHALNTFVLVHGGAGSHLDFQYLSPHLVQDNVNVVAVDLPGNGLTSANAAGGIDLTENRIVDALVELIDAMRKRDPQRRIFLVGHSLGGMTAMQVAAKPSMNEALAGLALLNSGGFRPHVGGRPYWLVRLLYRSLVVSSFVRVVMSFVVHFVLVYVMGFAASKTKDEAVFTFHRGGTLDFSRIKSSAQAISKSMLPTFLATALIDRIIEKEISDEVCAVLKPAVRIEYPSGGHNIQKTRATDLAAALVSWANSIPPVHQPSS</sequence>
<dbReference type="SUPFAM" id="SSF53474">
    <property type="entry name" value="alpha/beta-Hydrolases"/>
    <property type="match status" value="1"/>
</dbReference>
<protein>
    <recommendedName>
        <fullName evidence="4">AB hydrolase-1 domain-containing protein</fullName>
    </recommendedName>
</protein>
<keyword evidence="3" id="KW-1185">Reference proteome</keyword>
<dbReference type="InterPro" id="IPR010463">
    <property type="entry name" value="DUF1057"/>
</dbReference>
<dbReference type="Proteomes" id="UP000481153">
    <property type="component" value="Unassembled WGS sequence"/>
</dbReference>
<dbReference type="InterPro" id="IPR000073">
    <property type="entry name" value="AB_hydrolase_1"/>
</dbReference>
<keyword evidence="1" id="KW-0472">Membrane</keyword>
<organism evidence="2 3">
    <name type="scientific">Aphanomyces euteiches</name>
    <dbReference type="NCBI Taxonomy" id="100861"/>
    <lineage>
        <taxon>Eukaryota</taxon>
        <taxon>Sar</taxon>
        <taxon>Stramenopiles</taxon>
        <taxon>Oomycota</taxon>
        <taxon>Saprolegniomycetes</taxon>
        <taxon>Saprolegniales</taxon>
        <taxon>Verrucalvaceae</taxon>
        <taxon>Aphanomyces</taxon>
    </lineage>
</organism>
<keyword evidence="1" id="KW-1133">Transmembrane helix</keyword>
<dbReference type="PANTHER" id="PTHR47533:SF4">
    <property type="entry name" value="AB HYDROLASE-1 DOMAIN-CONTAINING PROTEIN"/>
    <property type="match status" value="1"/>
</dbReference>
<evidence type="ECO:0000313" key="3">
    <source>
        <dbReference type="Proteomes" id="UP000481153"/>
    </source>
</evidence>
<evidence type="ECO:0000256" key="1">
    <source>
        <dbReference type="SAM" id="Phobius"/>
    </source>
</evidence>
<gene>
    <name evidence="2" type="ORF">Ae201684_005952</name>
</gene>
<evidence type="ECO:0008006" key="4">
    <source>
        <dbReference type="Google" id="ProtNLM"/>
    </source>
</evidence>
<dbReference type="Pfam" id="PF06342">
    <property type="entry name" value="DUF1057"/>
    <property type="match status" value="1"/>
</dbReference>
<comment type="caution">
    <text evidence="2">The sequence shown here is derived from an EMBL/GenBank/DDBJ whole genome shotgun (WGS) entry which is preliminary data.</text>
</comment>
<keyword evidence="1" id="KW-0812">Transmembrane</keyword>
<dbReference type="InterPro" id="IPR029058">
    <property type="entry name" value="AB_hydrolase_fold"/>
</dbReference>
<proteinExistence type="predicted"/>